<dbReference type="Pfam" id="PF01047">
    <property type="entry name" value="MarR"/>
    <property type="match status" value="1"/>
</dbReference>
<protein>
    <submittedName>
        <fullName evidence="5">MarR family transcriptional regulator</fullName>
    </submittedName>
</protein>
<evidence type="ECO:0000313" key="6">
    <source>
        <dbReference type="Proteomes" id="UP000713479"/>
    </source>
</evidence>
<dbReference type="EMBL" id="SUTF01000003">
    <property type="protein sequence ID" value="MBE6510120.1"/>
    <property type="molecule type" value="Genomic_DNA"/>
</dbReference>
<feature type="domain" description="HTH marR-type" evidence="4">
    <location>
        <begin position="16"/>
        <end position="148"/>
    </location>
</feature>
<evidence type="ECO:0000256" key="1">
    <source>
        <dbReference type="ARBA" id="ARBA00023015"/>
    </source>
</evidence>
<dbReference type="SUPFAM" id="SSF46785">
    <property type="entry name" value="Winged helix' DNA-binding domain"/>
    <property type="match status" value="1"/>
</dbReference>
<reference evidence="5" key="1">
    <citation type="submission" date="2019-04" db="EMBL/GenBank/DDBJ databases">
        <title>Evolution of Biomass-Degrading Anaerobic Consortia Revealed by Metagenomics.</title>
        <authorList>
            <person name="Peng X."/>
        </authorList>
    </citation>
    <scope>NUCLEOTIDE SEQUENCE</scope>
    <source>
        <strain evidence="5">SIG13</strain>
    </source>
</reference>
<keyword evidence="2" id="KW-0238">DNA-binding</keyword>
<dbReference type="PANTHER" id="PTHR42756">
    <property type="entry name" value="TRANSCRIPTIONAL REGULATOR, MARR"/>
    <property type="match status" value="1"/>
</dbReference>
<dbReference type="AlphaFoldDB" id="A0A8T3VJR1"/>
<evidence type="ECO:0000313" key="5">
    <source>
        <dbReference type="EMBL" id="MBE6510120.1"/>
    </source>
</evidence>
<keyword evidence="3" id="KW-0804">Transcription</keyword>
<keyword evidence="1" id="KW-0805">Transcription regulation</keyword>
<dbReference type="InterPro" id="IPR036390">
    <property type="entry name" value="WH_DNA-bd_sf"/>
</dbReference>
<dbReference type="GO" id="GO:0003677">
    <property type="term" value="F:DNA binding"/>
    <property type="evidence" value="ECO:0007669"/>
    <property type="project" value="UniProtKB-KW"/>
</dbReference>
<dbReference type="PRINTS" id="PR00598">
    <property type="entry name" value="HTHMARR"/>
</dbReference>
<sequence>MKFRNISDLSDEDLKETPFEFLIMKLNDICMVSLNRKLKELDITINQVNFLIVINTEESLPQSYISGLLNIHGGSVTKALKRLEAKKLVEISKNPKNKSKNIVKITDKGRKLTKEVIYVIENIENEIFDGYDIEEKEKLKIMLRDLSKKYYDL</sequence>
<evidence type="ECO:0000259" key="4">
    <source>
        <dbReference type="PROSITE" id="PS50995"/>
    </source>
</evidence>
<evidence type="ECO:0000256" key="3">
    <source>
        <dbReference type="ARBA" id="ARBA00023163"/>
    </source>
</evidence>
<evidence type="ECO:0000256" key="2">
    <source>
        <dbReference type="ARBA" id="ARBA00023125"/>
    </source>
</evidence>
<dbReference type="PANTHER" id="PTHR42756:SF1">
    <property type="entry name" value="TRANSCRIPTIONAL REPRESSOR OF EMRAB OPERON"/>
    <property type="match status" value="1"/>
</dbReference>
<organism evidence="5 6">
    <name type="scientific">Methanobrevibacter millerae</name>
    <dbReference type="NCBI Taxonomy" id="230361"/>
    <lineage>
        <taxon>Archaea</taxon>
        <taxon>Methanobacteriati</taxon>
        <taxon>Methanobacteriota</taxon>
        <taxon>Methanomada group</taxon>
        <taxon>Methanobacteria</taxon>
        <taxon>Methanobacteriales</taxon>
        <taxon>Methanobacteriaceae</taxon>
        <taxon>Methanobrevibacter</taxon>
    </lineage>
</organism>
<dbReference type="Gene3D" id="1.10.10.10">
    <property type="entry name" value="Winged helix-like DNA-binding domain superfamily/Winged helix DNA-binding domain"/>
    <property type="match status" value="1"/>
</dbReference>
<dbReference type="Proteomes" id="UP000713479">
    <property type="component" value="Unassembled WGS sequence"/>
</dbReference>
<dbReference type="SMART" id="SM00347">
    <property type="entry name" value="HTH_MARR"/>
    <property type="match status" value="1"/>
</dbReference>
<dbReference type="PROSITE" id="PS50995">
    <property type="entry name" value="HTH_MARR_2"/>
    <property type="match status" value="1"/>
</dbReference>
<dbReference type="InterPro" id="IPR000835">
    <property type="entry name" value="HTH_MarR-typ"/>
</dbReference>
<name>A0A8T3VJR1_9EURY</name>
<dbReference type="GO" id="GO:0003700">
    <property type="term" value="F:DNA-binding transcription factor activity"/>
    <property type="evidence" value="ECO:0007669"/>
    <property type="project" value="InterPro"/>
</dbReference>
<accession>A0A8T3VJR1</accession>
<comment type="caution">
    <text evidence="5">The sequence shown here is derived from an EMBL/GenBank/DDBJ whole genome shotgun (WGS) entry which is preliminary data.</text>
</comment>
<proteinExistence type="predicted"/>
<gene>
    <name evidence="5" type="ORF">E7Z74_02450</name>
</gene>
<dbReference type="InterPro" id="IPR036388">
    <property type="entry name" value="WH-like_DNA-bd_sf"/>
</dbReference>